<protein>
    <submittedName>
        <fullName evidence="2">Uncharacterized protein</fullName>
    </submittedName>
</protein>
<evidence type="ECO:0000313" key="3">
    <source>
        <dbReference type="Proteomes" id="UP000237347"/>
    </source>
</evidence>
<evidence type="ECO:0000313" key="2">
    <source>
        <dbReference type="EMBL" id="KAK7855990.1"/>
    </source>
</evidence>
<name>A0AAW0LWN4_QUESU</name>
<comment type="caution">
    <text evidence="2">The sequence shown here is derived from an EMBL/GenBank/DDBJ whole genome shotgun (WGS) entry which is preliminary data.</text>
</comment>
<accession>A0AAW0LWN4</accession>
<keyword evidence="1" id="KW-0812">Transmembrane</keyword>
<keyword evidence="1" id="KW-1133">Transmembrane helix</keyword>
<dbReference type="Proteomes" id="UP000237347">
    <property type="component" value="Unassembled WGS sequence"/>
</dbReference>
<feature type="transmembrane region" description="Helical" evidence="1">
    <location>
        <begin position="38"/>
        <end position="63"/>
    </location>
</feature>
<dbReference type="AlphaFoldDB" id="A0AAW0LWN4"/>
<gene>
    <name evidence="2" type="ORF">CFP56_025495</name>
</gene>
<keyword evidence="1" id="KW-0472">Membrane</keyword>
<proteinExistence type="predicted"/>
<keyword evidence="3" id="KW-1185">Reference proteome</keyword>
<evidence type="ECO:0000256" key="1">
    <source>
        <dbReference type="SAM" id="Phobius"/>
    </source>
</evidence>
<reference evidence="2 3" key="1">
    <citation type="journal article" date="2018" name="Sci. Data">
        <title>The draft genome sequence of cork oak.</title>
        <authorList>
            <person name="Ramos A.M."/>
            <person name="Usie A."/>
            <person name="Barbosa P."/>
            <person name="Barros P.M."/>
            <person name="Capote T."/>
            <person name="Chaves I."/>
            <person name="Simoes F."/>
            <person name="Abreu I."/>
            <person name="Carrasquinho I."/>
            <person name="Faro C."/>
            <person name="Guimaraes J.B."/>
            <person name="Mendonca D."/>
            <person name="Nobrega F."/>
            <person name="Rodrigues L."/>
            <person name="Saibo N.J.M."/>
            <person name="Varela M.C."/>
            <person name="Egas C."/>
            <person name="Matos J."/>
            <person name="Miguel C.M."/>
            <person name="Oliveira M.M."/>
            <person name="Ricardo C.P."/>
            <person name="Goncalves S."/>
        </authorList>
    </citation>
    <scope>NUCLEOTIDE SEQUENCE [LARGE SCALE GENOMIC DNA]</scope>
    <source>
        <strain evidence="3">cv. HL8</strain>
    </source>
</reference>
<dbReference type="EMBL" id="PKMF04000040">
    <property type="protein sequence ID" value="KAK7855990.1"/>
    <property type="molecule type" value="Genomic_DNA"/>
</dbReference>
<organism evidence="2 3">
    <name type="scientific">Quercus suber</name>
    <name type="common">Cork oak</name>
    <dbReference type="NCBI Taxonomy" id="58331"/>
    <lineage>
        <taxon>Eukaryota</taxon>
        <taxon>Viridiplantae</taxon>
        <taxon>Streptophyta</taxon>
        <taxon>Embryophyta</taxon>
        <taxon>Tracheophyta</taxon>
        <taxon>Spermatophyta</taxon>
        <taxon>Magnoliopsida</taxon>
        <taxon>eudicotyledons</taxon>
        <taxon>Gunneridae</taxon>
        <taxon>Pentapetalae</taxon>
        <taxon>rosids</taxon>
        <taxon>fabids</taxon>
        <taxon>Fagales</taxon>
        <taxon>Fagaceae</taxon>
        <taxon>Quercus</taxon>
    </lineage>
</organism>
<sequence>MKHSDLVATGSWFVNLGRSGSGARFIAVVERCRGGRLAIVVVVVAVEFCRFGCCGYVMARLSLATRNRIKKRKLVLVVMFWLDMLHITPAENIKLVEALVEYHHEKEDVDCTQIPTFGSNGEEQNV</sequence>